<gene>
    <name evidence="1" type="ORF">M0L20_11075</name>
</gene>
<dbReference type="Gene3D" id="3.40.50.1000">
    <property type="entry name" value="HAD superfamily/HAD-like"/>
    <property type="match status" value="1"/>
</dbReference>
<dbReference type="EMBL" id="JALPRF010000002">
    <property type="protein sequence ID" value="MCK8492394.1"/>
    <property type="molecule type" value="Genomic_DNA"/>
</dbReference>
<proteinExistence type="predicted"/>
<dbReference type="CDD" id="cd02603">
    <property type="entry name" value="HAD_sEH-N_like"/>
    <property type="match status" value="1"/>
</dbReference>
<dbReference type="InterPro" id="IPR006439">
    <property type="entry name" value="HAD-SF_hydro_IA"/>
</dbReference>
<dbReference type="Pfam" id="PF00702">
    <property type="entry name" value="Hydrolase"/>
    <property type="match status" value="1"/>
</dbReference>
<dbReference type="Proteomes" id="UP001202180">
    <property type="component" value="Unassembled WGS sequence"/>
</dbReference>
<reference evidence="1 2" key="1">
    <citation type="submission" date="2022-04" db="EMBL/GenBank/DDBJ databases">
        <title>Spirosoma sp. strain RP8 genome sequencing and assembly.</title>
        <authorList>
            <person name="Jung Y."/>
        </authorList>
    </citation>
    <scope>NUCLEOTIDE SEQUENCE [LARGE SCALE GENOMIC DNA]</scope>
    <source>
        <strain evidence="1 2">RP8</strain>
    </source>
</reference>
<protein>
    <submittedName>
        <fullName evidence="1">HAD family phosphatase</fullName>
    </submittedName>
</protein>
<evidence type="ECO:0000313" key="1">
    <source>
        <dbReference type="EMBL" id="MCK8492394.1"/>
    </source>
</evidence>
<organism evidence="1 2">
    <name type="scientific">Spirosoma liriopis</name>
    <dbReference type="NCBI Taxonomy" id="2937440"/>
    <lineage>
        <taxon>Bacteria</taxon>
        <taxon>Pseudomonadati</taxon>
        <taxon>Bacteroidota</taxon>
        <taxon>Cytophagia</taxon>
        <taxon>Cytophagales</taxon>
        <taxon>Cytophagaceae</taxon>
        <taxon>Spirosoma</taxon>
    </lineage>
</organism>
<dbReference type="InterPro" id="IPR023198">
    <property type="entry name" value="PGP-like_dom2"/>
</dbReference>
<sequence length="209" mass="24423">MSTLPTQSIKALFLDIGGVLLTNGWDRHARRRAAQLFNLDYEQLDERHHLTFDTYESGKLSLDDYLKRIVFYEERPYSPQEFAQFIMEQSQPYPDMIQLVSQLKQEHNLKLVAVNNEGREINAYRIKQFQLNTFFDAFVSSCYAHLRKPDTDLFQLALDVSQIEPNQVVYIDDRLMFVQVARTLGMHCIHHTSYESTREKLAALDLTLG</sequence>
<dbReference type="SUPFAM" id="SSF56784">
    <property type="entry name" value="HAD-like"/>
    <property type="match status" value="1"/>
</dbReference>
<dbReference type="PRINTS" id="PR00413">
    <property type="entry name" value="HADHALOGNASE"/>
</dbReference>
<dbReference type="InterPro" id="IPR036412">
    <property type="entry name" value="HAD-like_sf"/>
</dbReference>
<evidence type="ECO:0000313" key="2">
    <source>
        <dbReference type="Proteomes" id="UP001202180"/>
    </source>
</evidence>
<accession>A0ABT0HJQ2</accession>
<dbReference type="Gene3D" id="1.10.150.240">
    <property type="entry name" value="Putative phosphatase, domain 2"/>
    <property type="match status" value="1"/>
</dbReference>
<comment type="caution">
    <text evidence="1">The sequence shown here is derived from an EMBL/GenBank/DDBJ whole genome shotgun (WGS) entry which is preliminary data.</text>
</comment>
<dbReference type="SFLD" id="SFLDG01129">
    <property type="entry name" value="C1.5:_HAD__Beta-PGM__Phosphata"/>
    <property type="match status" value="1"/>
</dbReference>
<dbReference type="PANTHER" id="PTHR43611:SF3">
    <property type="entry name" value="FLAVIN MONONUCLEOTIDE HYDROLASE 1, CHLOROPLATIC"/>
    <property type="match status" value="1"/>
</dbReference>
<name>A0ABT0HJQ2_9BACT</name>
<dbReference type="PANTHER" id="PTHR43611">
    <property type="entry name" value="ALPHA-D-GLUCOSE 1-PHOSPHATE PHOSPHATASE"/>
    <property type="match status" value="1"/>
</dbReference>
<dbReference type="InterPro" id="IPR023214">
    <property type="entry name" value="HAD_sf"/>
</dbReference>
<dbReference type="SFLD" id="SFLDS00003">
    <property type="entry name" value="Haloacid_Dehalogenase"/>
    <property type="match status" value="1"/>
</dbReference>
<dbReference type="RefSeq" id="WP_248477001.1">
    <property type="nucleotide sequence ID" value="NZ_JALPRF010000002.1"/>
</dbReference>
<dbReference type="NCBIfam" id="TIGR01509">
    <property type="entry name" value="HAD-SF-IA-v3"/>
    <property type="match status" value="1"/>
</dbReference>
<keyword evidence="2" id="KW-1185">Reference proteome</keyword>